<gene>
    <name evidence="2" type="ORF">PHYBOEH_011923</name>
</gene>
<dbReference type="EMBL" id="JAGDFL010000941">
    <property type="protein sequence ID" value="KAG7379497.1"/>
    <property type="molecule type" value="Genomic_DNA"/>
</dbReference>
<evidence type="ECO:0000256" key="1">
    <source>
        <dbReference type="SAM" id="MobiDB-lite"/>
    </source>
</evidence>
<feature type="compositionally biased region" description="Low complexity" evidence="1">
    <location>
        <begin position="34"/>
        <end position="53"/>
    </location>
</feature>
<reference evidence="2" key="1">
    <citation type="submission" date="2021-02" db="EMBL/GenBank/DDBJ databases">
        <authorList>
            <person name="Palmer J.M."/>
        </authorList>
    </citation>
    <scope>NUCLEOTIDE SEQUENCE</scope>
    <source>
        <strain evidence="2">SCRP23</strain>
    </source>
</reference>
<dbReference type="Proteomes" id="UP000693981">
    <property type="component" value="Unassembled WGS sequence"/>
</dbReference>
<feature type="region of interest" description="Disordered" evidence="1">
    <location>
        <begin position="1"/>
        <end position="67"/>
    </location>
</feature>
<feature type="compositionally biased region" description="Polar residues" evidence="1">
    <location>
        <begin position="1"/>
        <end position="10"/>
    </location>
</feature>
<proteinExistence type="predicted"/>
<protein>
    <submittedName>
        <fullName evidence="2">Uncharacterized protein</fullName>
    </submittedName>
</protein>
<comment type="caution">
    <text evidence="2">The sequence shown here is derived from an EMBL/GenBank/DDBJ whole genome shotgun (WGS) entry which is preliminary data.</text>
</comment>
<evidence type="ECO:0000313" key="2">
    <source>
        <dbReference type="EMBL" id="KAG7379497.1"/>
    </source>
</evidence>
<name>A0A8T1VDV3_9STRA</name>
<evidence type="ECO:0000313" key="3">
    <source>
        <dbReference type="Proteomes" id="UP000693981"/>
    </source>
</evidence>
<dbReference type="AlphaFoldDB" id="A0A8T1VDV3"/>
<keyword evidence="3" id="KW-1185">Reference proteome</keyword>
<organism evidence="2 3">
    <name type="scientific">Phytophthora boehmeriae</name>
    <dbReference type="NCBI Taxonomy" id="109152"/>
    <lineage>
        <taxon>Eukaryota</taxon>
        <taxon>Sar</taxon>
        <taxon>Stramenopiles</taxon>
        <taxon>Oomycota</taxon>
        <taxon>Peronosporomycetes</taxon>
        <taxon>Peronosporales</taxon>
        <taxon>Peronosporaceae</taxon>
        <taxon>Phytophthora</taxon>
    </lineage>
</organism>
<accession>A0A8T1VDV3</accession>
<sequence length="149" mass="16413">MAASESNTQAAEGVETPIPSYLATPDAEESSSQVSAGSGANNESASVSSNGNGEQKDDGSGDNHSGQGEWLRYRFQALFRPPKSRLWIRCSKLQQAGKFRLRSMPETDLFAWLGFQLRWRHSMQTQQWKKAMEVLKSSRVWSILGSGSG</sequence>